<evidence type="ECO:0000256" key="1">
    <source>
        <dbReference type="PROSITE-ProRule" id="PRU00221"/>
    </source>
</evidence>
<dbReference type="Pfam" id="PF00400">
    <property type="entry name" value="WD40"/>
    <property type="match status" value="3"/>
</dbReference>
<dbReference type="InterPro" id="IPR001680">
    <property type="entry name" value="WD40_rpt"/>
</dbReference>
<dbReference type="InterPro" id="IPR036047">
    <property type="entry name" value="F-box-like_dom_sf"/>
</dbReference>
<dbReference type="SMART" id="SM00256">
    <property type="entry name" value="FBOX"/>
    <property type="match status" value="1"/>
</dbReference>
<accession>A0ABP0F239</accession>
<dbReference type="SUPFAM" id="SSF50978">
    <property type="entry name" value="WD40 repeat-like"/>
    <property type="match status" value="1"/>
</dbReference>
<feature type="domain" description="F-box" evidence="2">
    <location>
        <begin position="34"/>
        <end position="80"/>
    </location>
</feature>
<feature type="repeat" description="WD" evidence="1">
    <location>
        <begin position="656"/>
        <end position="688"/>
    </location>
</feature>
<dbReference type="Pfam" id="PF12937">
    <property type="entry name" value="F-box-like"/>
    <property type="match status" value="1"/>
</dbReference>
<dbReference type="Gene3D" id="1.20.1280.50">
    <property type="match status" value="1"/>
</dbReference>
<dbReference type="SMART" id="SM00320">
    <property type="entry name" value="WD40"/>
    <property type="match status" value="3"/>
</dbReference>
<keyword evidence="1" id="KW-0853">WD repeat</keyword>
<dbReference type="InterPro" id="IPR001810">
    <property type="entry name" value="F-box_dom"/>
</dbReference>
<dbReference type="PANTHER" id="PTHR20995:SF17">
    <property type="entry name" value="F-BOX_WD REPEAT-CONTAINING PROTEIN 5"/>
    <property type="match status" value="1"/>
</dbReference>
<gene>
    <name evidence="3" type="ORF">CVLEPA_LOCUS3534</name>
</gene>
<dbReference type="InterPro" id="IPR042508">
    <property type="entry name" value="FBXW5"/>
</dbReference>
<keyword evidence="4" id="KW-1185">Reference proteome</keyword>
<name>A0ABP0F239_CLALP</name>
<comment type="caution">
    <text evidence="3">The sequence shown here is derived from an EMBL/GenBank/DDBJ whole genome shotgun (WGS) entry which is preliminary data.</text>
</comment>
<organism evidence="3 4">
    <name type="scientific">Clavelina lepadiformis</name>
    <name type="common">Light-bulb sea squirt</name>
    <name type="synonym">Ascidia lepadiformis</name>
    <dbReference type="NCBI Taxonomy" id="159417"/>
    <lineage>
        <taxon>Eukaryota</taxon>
        <taxon>Metazoa</taxon>
        <taxon>Chordata</taxon>
        <taxon>Tunicata</taxon>
        <taxon>Ascidiacea</taxon>
        <taxon>Aplousobranchia</taxon>
        <taxon>Clavelinidae</taxon>
        <taxon>Clavelina</taxon>
    </lineage>
</organism>
<dbReference type="PROSITE" id="PS50181">
    <property type="entry name" value="FBOX"/>
    <property type="match status" value="1"/>
</dbReference>
<reference evidence="3 4" key="1">
    <citation type="submission" date="2024-02" db="EMBL/GenBank/DDBJ databases">
        <authorList>
            <person name="Daric V."/>
            <person name="Darras S."/>
        </authorList>
    </citation>
    <scope>NUCLEOTIDE SEQUENCE [LARGE SCALE GENOMIC DNA]</scope>
</reference>
<dbReference type="PANTHER" id="PTHR20995">
    <property type="entry name" value="F-BOX/WD REPEAT-CONTAINING PROTEIN 5"/>
    <property type="match status" value="1"/>
</dbReference>
<dbReference type="Gene3D" id="2.130.10.10">
    <property type="entry name" value="YVTN repeat-like/Quinoprotein amine dehydrogenase"/>
    <property type="match status" value="2"/>
</dbReference>
<evidence type="ECO:0000313" key="3">
    <source>
        <dbReference type="EMBL" id="CAK8673781.1"/>
    </source>
</evidence>
<proteinExistence type="predicted"/>
<dbReference type="SUPFAM" id="SSF81383">
    <property type="entry name" value="F-box domain"/>
    <property type="match status" value="1"/>
</dbReference>
<dbReference type="InterPro" id="IPR015943">
    <property type="entry name" value="WD40/YVTN_repeat-like_dom_sf"/>
</dbReference>
<evidence type="ECO:0000313" key="4">
    <source>
        <dbReference type="Proteomes" id="UP001642483"/>
    </source>
</evidence>
<protein>
    <recommendedName>
        <fullName evidence="2">F-box domain-containing protein</fullName>
    </recommendedName>
</protein>
<dbReference type="InterPro" id="IPR036322">
    <property type="entry name" value="WD40_repeat_dom_sf"/>
</dbReference>
<sequence length="718" mass="81348">MKREVMNINDSCEKSVSGFQDNKPVYRVVLETSTVSWEFLPDDCLIEIFQLLNYKDLARAGRACRRWKSFADLEFLWERRLKRDYNVKIEIPLRPGAICWKEEYERLVDRVPCVELEKIEEHTDEVLHVSFSNNGMMFCTCSKDAYVKVYNADWPFDTVFSSHLGGTNTLFSWEYTQMSQFSPCDTQLLVSGRCAGSEQGGEIVIYNIFAGTFTIQARVRIRPYDVMGTWLNESHILSARAHVISYSMQCLCEVILNKSGQEVEDLHQSTVTRSFLFRCDNFATVSYLHVADLTKPLRQVVKRNVSKDVKDLLHTIHYQYLQKLPQSYSRNQQVPCTSENTRGLVCEVCSIQASPERNVKRMKMTSLAKLNSTTNCFSFCSKRTQCNSQDNPEVEEHDPNGLLKSCGIQGTDTDSFTEMSNAGVISNAVTAQGSFSTNTSGTSNTSPVVPVCEICKKQLLLNGKNQELAGSEIDTSSATSADEEVTFASLPARYKLFLCFTGSRVCVPHQIGVKILHQEECSKVVERDIGQMLSHHAHDYSRPEVDNWDHVLELHGQCVGMTLSPCNRYLYVNVRRWIGQSEVDILPDQPPPISTKIEMFVYDLITMNKIATLTGHNAESDVFFLHLSSNDHYVSSGSEDGRGYIWDRHYHSCVASLSHDNVVNCVAVNPRDSSMAVSVSDDNKIKIWRSKSFHRLFNGARAKSRTKSRMHPVKPTSL</sequence>
<dbReference type="Proteomes" id="UP001642483">
    <property type="component" value="Unassembled WGS sequence"/>
</dbReference>
<feature type="repeat" description="WD" evidence="1">
    <location>
        <begin position="119"/>
        <end position="151"/>
    </location>
</feature>
<dbReference type="PROSITE" id="PS50082">
    <property type="entry name" value="WD_REPEATS_2"/>
    <property type="match status" value="2"/>
</dbReference>
<dbReference type="EMBL" id="CAWYQH010000002">
    <property type="protein sequence ID" value="CAK8673781.1"/>
    <property type="molecule type" value="Genomic_DNA"/>
</dbReference>
<evidence type="ECO:0000259" key="2">
    <source>
        <dbReference type="PROSITE" id="PS50181"/>
    </source>
</evidence>